<dbReference type="EMBL" id="JABBWE010000002">
    <property type="protein sequence ID" value="KAG1806399.1"/>
    <property type="molecule type" value="Genomic_DNA"/>
</dbReference>
<sequence length="168" mass="18951">MELRELEAKQAERKHQDEVSKQKKVAEEQGKRDRQAEQEQSQVAFTGAIKTKKLDELCDIAAALRLPETGLKAELLQRIVQFFDGQPELKKNQRYEGLFNHPHSRRWHVETNNNTIESVPQDTSHQNSIHEPFGGYQPPTLSHAPFRTSASASPYSKSSLCAAASTGQ</sequence>
<evidence type="ECO:0000313" key="2">
    <source>
        <dbReference type="EMBL" id="KAG1806399.1"/>
    </source>
</evidence>
<accession>A0A9P7DYN4</accession>
<feature type="region of interest" description="Disordered" evidence="1">
    <location>
        <begin position="1"/>
        <end position="43"/>
    </location>
</feature>
<dbReference type="AlphaFoldDB" id="A0A9P7DYN4"/>
<evidence type="ECO:0008006" key="4">
    <source>
        <dbReference type="Google" id="ProtNLM"/>
    </source>
</evidence>
<reference evidence="2" key="1">
    <citation type="journal article" date="2020" name="New Phytol.">
        <title>Comparative genomics reveals dynamic genome evolution in host specialist ectomycorrhizal fungi.</title>
        <authorList>
            <person name="Lofgren L.A."/>
            <person name="Nguyen N.H."/>
            <person name="Vilgalys R."/>
            <person name="Ruytinx J."/>
            <person name="Liao H.L."/>
            <person name="Branco S."/>
            <person name="Kuo A."/>
            <person name="LaButti K."/>
            <person name="Lipzen A."/>
            <person name="Andreopoulos W."/>
            <person name="Pangilinan J."/>
            <person name="Riley R."/>
            <person name="Hundley H."/>
            <person name="Na H."/>
            <person name="Barry K."/>
            <person name="Grigoriev I.V."/>
            <person name="Stajich J.E."/>
            <person name="Kennedy P.G."/>
        </authorList>
    </citation>
    <scope>NUCLEOTIDE SEQUENCE</scope>
    <source>
        <strain evidence="2">S12</strain>
    </source>
</reference>
<feature type="compositionally biased region" description="Basic and acidic residues" evidence="1">
    <location>
        <begin position="1"/>
        <end position="37"/>
    </location>
</feature>
<comment type="caution">
    <text evidence="2">The sequence shown here is derived from an EMBL/GenBank/DDBJ whole genome shotgun (WGS) entry which is preliminary data.</text>
</comment>
<gene>
    <name evidence="2" type="ORF">HD556DRAFT_1436365</name>
</gene>
<dbReference type="Proteomes" id="UP000719766">
    <property type="component" value="Unassembled WGS sequence"/>
</dbReference>
<name>A0A9P7DYN4_9AGAM</name>
<dbReference type="OrthoDB" id="5569309at2759"/>
<evidence type="ECO:0000256" key="1">
    <source>
        <dbReference type="SAM" id="MobiDB-lite"/>
    </source>
</evidence>
<organism evidence="2 3">
    <name type="scientific">Suillus plorans</name>
    <dbReference type="NCBI Taxonomy" id="116603"/>
    <lineage>
        <taxon>Eukaryota</taxon>
        <taxon>Fungi</taxon>
        <taxon>Dikarya</taxon>
        <taxon>Basidiomycota</taxon>
        <taxon>Agaricomycotina</taxon>
        <taxon>Agaricomycetes</taxon>
        <taxon>Agaricomycetidae</taxon>
        <taxon>Boletales</taxon>
        <taxon>Suillineae</taxon>
        <taxon>Suillaceae</taxon>
        <taxon>Suillus</taxon>
    </lineage>
</organism>
<keyword evidence="3" id="KW-1185">Reference proteome</keyword>
<protein>
    <recommendedName>
        <fullName evidence="4">SAP domain-containing protein</fullName>
    </recommendedName>
</protein>
<dbReference type="GeneID" id="64599331"/>
<feature type="compositionally biased region" description="Polar residues" evidence="1">
    <location>
        <begin position="118"/>
        <end position="129"/>
    </location>
</feature>
<evidence type="ECO:0000313" key="3">
    <source>
        <dbReference type="Proteomes" id="UP000719766"/>
    </source>
</evidence>
<proteinExistence type="predicted"/>
<feature type="region of interest" description="Disordered" evidence="1">
    <location>
        <begin position="118"/>
        <end position="168"/>
    </location>
</feature>
<dbReference type="RefSeq" id="XP_041166870.1">
    <property type="nucleotide sequence ID" value="XM_041305567.1"/>
</dbReference>
<feature type="compositionally biased region" description="Low complexity" evidence="1">
    <location>
        <begin position="149"/>
        <end position="162"/>
    </location>
</feature>